<dbReference type="InterPro" id="IPR036514">
    <property type="entry name" value="SGNH_hydro_sf"/>
</dbReference>
<evidence type="ECO:0008006" key="3">
    <source>
        <dbReference type="Google" id="ProtNLM"/>
    </source>
</evidence>
<evidence type="ECO:0000313" key="2">
    <source>
        <dbReference type="Proteomes" id="UP001207337"/>
    </source>
</evidence>
<proteinExistence type="predicted"/>
<name>A0ABT3PV59_9BACT</name>
<dbReference type="RefSeq" id="WP_265787205.1">
    <property type="nucleotide sequence ID" value="NZ_BAABRS010000001.1"/>
</dbReference>
<dbReference type="Proteomes" id="UP001207337">
    <property type="component" value="Unassembled WGS sequence"/>
</dbReference>
<dbReference type="SUPFAM" id="SSF52266">
    <property type="entry name" value="SGNH hydrolase"/>
    <property type="match status" value="1"/>
</dbReference>
<organism evidence="1 2">
    <name type="scientific">Fodinibius salicampi</name>
    <dbReference type="NCBI Taxonomy" id="1920655"/>
    <lineage>
        <taxon>Bacteria</taxon>
        <taxon>Pseudomonadati</taxon>
        <taxon>Balneolota</taxon>
        <taxon>Balneolia</taxon>
        <taxon>Balneolales</taxon>
        <taxon>Balneolaceae</taxon>
        <taxon>Fodinibius</taxon>
    </lineage>
</organism>
<accession>A0ABT3PV59</accession>
<evidence type="ECO:0000313" key="1">
    <source>
        <dbReference type="EMBL" id="MCW9711739.1"/>
    </source>
</evidence>
<protein>
    <recommendedName>
        <fullName evidence="3">SGNH/GDSL hydrolase family protein</fullName>
    </recommendedName>
</protein>
<gene>
    <name evidence="1" type="ORF">LQ318_02375</name>
</gene>
<comment type="caution">
    <text evidence="1">The sequence shown here is derived from an EMBL/GenBank/DDBJ whole genome shotgun (WGS) entry which is preliminary data.</text>
</comment>
<dbReference type="EMBL" id="JAJNDC010000001">
    <property type="protein sequence ID" value="MCW9711739.1"/>
    <property type="molecule type" value="Genomic_DNA"/>
</dbReference>
<dbReference type="Gene3D" id="3.40.50.1110">
    <property type="entry name" value="SGNH hydrolase"/>
    <property type="match status" value="1"/>
</dbReference>
<sequence length="311" mass="35872">MLNGVTNWNEIIQYNSKIGWQPYPSLNDVKYQDPVGEIGTITTDSLGWPHSKAIEDSNIVVFGDSFAFGFGSKLEDTYYGKENGINIKPIAAPGYNMVQELMLMEEYREKLEGKLIFWFVCLENDLVENLKPYNSKNYTNPFLRINGDDNWEIVTEHLQPHKWEYAEEAKNTLHFAEICTESPYSKRVFLSVHFLLDRAKSICDSVGAELVVFTIPDKRQLSGDGVKSFKKHLDKKANFNADYPDDRFGNICRDLNIPFIAGKSHLTDEDYKIYDPHWNKKGNKKVSQVIKDYYTTVYKNGNKEKDIYVKG</sequence>
<reference evidence="1 2" key="1">
    <citation type="submission" date="2021-11" db="EMBL/GenBank/DDBJ databases">
        <title>Aliifidinibius sp. nov., a new bacterium isolated from saline soil.</title>
        <authorList>
            <person name="Galisteo C."/>
            <person name="De La Haba R."/>
            <person name="Sanchez-Porro C."/>
            <person name="Ventosa A."/>
        </authorList>
    </citation>
    <scope>NUCLEOTIDE SEQUENCE [LARGE SCALE GENOMIC DNA]</scope>
    <source>
        <strain evidence="1 2">KACC 190600</strain>
    </source>
</reference>
<keyword evidence="2" id="KW-1185">Reference proteome</keyword>